<dbReference type="PANTHER" id="PTHR33930">
    <property type="entry name" value="ALKYL HYDROPEROXIDE REDUCTASE AHPD"/>
    <property type="match status" value="1"/>
</dbReference>
<dbReference type="Pfam" id="PF02627">
    <property type="entry name" value="CMD"/>
    <property type="match status" value="1"/>
</dbReference>
<sequence length="123" mass="13788">MKNVREMLNELNGGFEAVGKEWPRFMAAFVSSQDRLSGGKALSSKEKELICVSIATYTRCEYCIVYHVYEALKAGCTRQEILEAGMMAVAFGGGPSMAYTSIYLKASLDEFEKDFQREEVQKC</sequence>
<dbReference type="SUPFAM" id="SSF69118">
    <property type="entry name" value="AhpD-like"/>
    <property type="match status" value="1"/>
</dbReference>
<comment type="caution">
    <text evidence="2">The sequence shown here is derived from an EMBL/GenBank/DDBJ whole genome shotgun (WGS) entry which is preliminary data.</text>
</comment>
<accession>A0A645GJS3</accession>
<dbReference type="NCBIfam" id="TIGR00778">
    <property type="entry name" value="ahpD_dom"/>
    <property type="match status" value="1"/>
</dbReference>
<feature type="domain" description="Carboxymuconolactone decarboxylase-like" evidence="1">
    <location>
        <begin position="23"/>
        <end position="100"/>
    </location>
</feature>
<dbReference type="InterPro" id="IPR004675">
    <property type="entry name" value="AhpD_core"/>
</dbReference>
<dbReference type="Gene3D" id="1.20.1290.10">
    <property type="entry name" value="AhpD-like"/>
    <property type="match status" value="1"/>
</dbReference>
<evidence type="ECO:0000313" key="2">
    <source>
        <dbReference type="EMBL" id="MPN23963.1"/>
    </source>
</evidence>
<protein>
    <recommendedName>
        <fullName evidence="1">Carboxymuconolactone decarboxylase-like domain-containing protein</fullName>
    </recommendedName>
</protein>
<gene>
    <name evidence="2" type="ORF">SDC9_171356</name>
</gene>
<reference evidence="2" key="1">
    <citation type="submission" date="2019-08" db="EMBL/GenBank/DDBJ databases">
        <authorList>
            <person name="Kucharzyk K."/>
            <person name="Murdoch R.W."/>
            <person name="Higgins S."/>
            <person name="Loffler F."/>
        </authorList>
    </citation>
    <scope>NUCLEOTIDE SEQUENCE</scope>
</reference>
<proteinExistence type="predicted"/>
<organism evidence="2">
    <name type="scientific">bioreactor metagenome</name>
    <dbReference type="NCBI Taxonomy" id="1076179"/>
    <lineage>
        <taxon>unclassified sequences</taxon>
        <taxon>metagenomes</taxon>
        <taxon>ecological metagenomes</taxon>
    </lineage>
</organism>
<dbReference type="InterPro" id="IPR003779">
    <property type="entry name" value="CMD-like"/>
</dbReference>
<dbReference type="EMBL" id="VSSQ01072618">
    <property type="protein sequence ID" value="MPN23963.1"/>
    <property type="molecule type" value="Genomic_DNA"/>
</dbReference>
<dbReference type="GO" id="GO:0051920">
    <property type="term" value="F:peroxiredoxin activity"/>
    <property type="evidence" value="ECO:0007669"/>
    <property type="project" value="InterPro"/>
</dbReference>
<name>A0A645GJS3_9ZZZZ</name>
<evidence type="ECO:0000259" key="1">
    <source>
        <dbReference type="Pfam" id="PF02627"/>
    </source>
</evidence>
<dbReference type="AlphaFoldDB" id="A0A645GJS3"/>
<dbReference type="InterPro" id="IPR029032">
    <property type="entry name" value="AhpD-like"/>
</dbReference>
<dbReference type="PANTHER" id="PTHR33930:SF2">
    <property type="entry name" value="BLR3452 PROTEIN"/>
    <property type="match status" value="1"/>
</dbReference>